<dbReference type="InterPro" id="IPR050126">
    <property type="entry name" value="Ap4A_hydrolase"/>
</dbReference>
<evidence type="ECO:0000313" key="2">
    <source>
        <dbReference type="EMBL" id="EYD72529.1"/>
    </source>
</evidence>
<dbReference type="Proteomes" id="UP000025047">
    <property type="component" value="Unassembled WGS sequence"/>
</dbReference>
<dbReference type="GO" id="GO:0005737">
    <property type="term" value="C:cytoplasm"/>
    <property type="evidence" value="ECO:0007669"/>
    <property type="project" value="TreeGrafter"/>
</dbReference>
<dbReference type="PATRIC" id="fig|1122180.6.peg.1315"/>
<protein>
    <submittedName>
        <fullName evidence="2">Serine/threonine protein phosphatase family protein</fullName>
    </submittedName>
</protein>
<feature type="domain" description="Calcineurin-like phosphoesterase" evidence="1">
    <location>
        <begin position="6"/>
        <end position="208"/>
    </location>
</feature>
<name>A0A017HFI4_9RHOB</name>
<dbReference type="InterPro" id="IPR029052">
    <property type="entry name" value="Metallo-depent_PP-like"/>
</dbReference>
<dbReference type="PANTHER" id="PTHR42850">
    <property type="entry name" value="METALLOPHOSPHOESTERASE"/>
    <property type="match status" value="1"/>
</dbReference>
<sequence>MSTRSYAIGDIHGHPEKLRVAHDLIAADRARTGDDQSPVIHLGDLTDRGPDSRGVIEMLIDGIEGGAPWTVVLGNHDRMFRKFLDDPDWQDPGLRADLGWLNPRLGGDTTLESYGVAEVAGRDRHEVHREALDKVPRAHRDFLARLPLYHLRGEALFVHAGIRPGVPMGEQTETDLVWIREGWLEDGRDHGPLVVHGHTALEHPRHHGNRVNLDGGAAYGRPLAAAVIEGREVWLLTPEGRQPLRPEPGA</sequence>
<comment type="caution">
    <text evidence="2">The sequence shown here is derived from an EMBL/GenBank/DDBJ whole genome shotgun (WGS) entry which is preliminary data.</text>
</comment>
<dbReference type="eggNOG" id="COG0639">
    <property type="taxonomic scope" value="Bacteria"/>
</dbReference>
<proteinExistence type="predicted"/>
<evidence type="ECO:0000259" key="1">
    <source>
        <dbReference type="Pfam" id="PF00149"/>
    </source>
</evidence>
<dbReference type="EMBL" id="APGJ01000004">
    <property type="protein sequence ID" value="EYD72529.1"/>
    <property type="molecule type" value="Genomic_DNA"/>
</dbReference>
<dbReference type="HOGENOM" id="CLU_023125_4_1_5"/>
<gene>
    <name evidence="2" type="ORF">Lokhon_01330</name>
</gene>
<dbReference type="SUPFAM" id="SSF56300">
    <property type="entry name" value="Metallo-dependent phosphatases"/>
    <property type="match status" value="1"/>
</dbReference>
<dbReference type="GO" id="GO:0008803">
    <property type="term" value="F:bis(5'-nucleosyl)-tetraphosphatase (symmetrical) activity"/>
    <property type="evidence" value="ECO:0007669"/>
    <property type="project" value="TreeGrafter"/>
</dbReference>
<dbReference type="AlphaFoldDB" id="A0A017HFI4"/>
<dbReference type="Gene3D" id="3.60.21.10">
    <property type="match status" value="1"/>
</dbReference>
<organism evidence="2 3">
    <name type="scientific">Limimaricola hongkongensis DSM 17492</name>
    <dbReference type="NCBI Taxonomy" id="1122180"/>
    <lineage>
        <taxon>Bacteria</taxon>
        <taxon>Pseudomonadati</taxon>
        <taxon>Pseudomonadota</taxon>
        <taxon>Alphaproteobacteria</taxon>
        <taxon>Rhodobacterales</taxon>
        <taxon>Paracoccaceae</taxon>
        <taxon>Limimaricola</taxon>
    </lineage>
</organism>
<evidence type="ECO:0000313" key="3">
    <source>
        <dbReference type="Proteomes" id="UP000025047"/>
    </source>
</evidence>
<dbReference type="RefSeq" id="WP_017928462.1">
    <property type="nucleotide sequence ID" value="NZ_KB822997.1"/>
</dbReference>
<dbReference type="Pfam" id="PF00149">
    <property type="entry name" value="Metallophos"/>
    <property type="match status" value="1"/>
</dbReference>
<accession>A0A017HFI4</accession>
<reference evidence="2 3" key="1">
    <citation type="submission" date="2013-03" db="EMBL/GenBank/DDBJ databases">
        <authorList>
            <person name="Fiebig A."/>
            <person name="Goeker M."/>
            <person name="Klenk H.-P.P."/>
        </authorList>
    </citation>
    <scope>NUCLEOTIDE SEQUENCE [LARGE SCALE GENOMIC DNA]</scope>
    <source>
        <strain evidence="2 3">DSM 17492</strain>
    </source>
</reference>
<dbReference type="PANTHER" id="PTHR42850:SF4">
    <property type="entry name" value="ZINC-DEPENDENT ENDOPOLYPHOSPHATASE"/>
    <property type="match status" value="1"/>
</dbReference>
<dbReference type="GO" id="GO:0016791">
    <property type="term" value="F:phosphatase activity"/>
    <property type="evidence" value="ECO:0007669"/>
    <property type="project" value="TreeGrafter"/>
</dbReference>
<dbReference type="STRING" id="1122180.Lokhon_01330"/>
<dbReference type="GO" id="GO:0110154">
    <property type="term" value="P:RNA decapping"/>
    <property type="evidence" value="ECO:0007669"/>
    <property type="project" value="TreeGrafter"/>
</dbReference>
<keyword evidence="3" id="KW-1185">Reference proteome</keyword>
<dbReference type="InterPro" id="IPR004843">
    <property type="entry name" value="Calcineurin-like_PHP"/>
</dbReference>
<dbReference type="OrthoDB" id="9807890at2"/>